<dbReference type="PANTHER" id="PTHR14732">
    <property type="entry name" value="RNA POLYMERASE II SUBUNIT B1 CTD PHOSPHATASE RPAP2-RELATED"/>
    <property type="match status" value="1"/>
</dbReference>
<dbReference type="GO" id="GO:0005634">
    <property type="term" value="C:nucleus"/>
    <property type="evidence" value="ECO:0007669"/>
    <property type="project" value="UniProtKB-SubCell"/>
</dbReference>
<comment type="catalytic activity">
    <reaction evidence="9 12">
        <text>O-phospho-L-seryl-[protein] + H2O = L-seryl-[protein] + phosphate</text>
        <dbReference type="Rhea" id="RHEA:20629"/>
        <dbReference type="Rhea" id="RHEA-COMP:9863"/>
        <dbReference type="Rhea" id="RHEA-COMP:11604"/>
        <dbReference type="ChEBI" id="CHEBI:15377"/>
        <dbReference type="ChEBI" id="CHEBI:29999"/>
        <dbReference type="ChEBI" id="CHEBI:43474"/>
        <dbReference type="ChEBI" id="CHEBI:83421"/>
        <dbReference type="EC" id="3.1.3.16"/>
    </reaction>
</comment>
<dbReference type="GO" id="GO:0008420">
    <property type="term" value="F:RNA polymerase II CTD heptapeptide repeat phosphatase activity"/>
    <property type="evidence" value="ECO:0007669"/>
    <property type="project" value="UniProtKB-UniRule"/>
</dbReference>
<evidence type="ECO:0000256" key="2">
    <source>
        <dbReference type="ARBA" id="ARBA00005676"/>
    </source>
</evidence>
<gene>
    <name evidence="15" type="primary">RPAP2</name>
    <name evidence="15" type="ORF">Anas_03267</name>
</gene>
<evidence type="ECO:0000259" key="14">
    <source>
        <dbReference type="PROSITE" id="PS51479"/>
    </source>
</evidence>
<keyword evidence="4 12" id="KW-0863">Zinc-finger</keyword>
<dbReference type="PANTHER" id="PTHR14732:SF0">
    <property type="entry name" value="RNA POLYMERASE II SUBUNIT B1 CTD PHOSPHATASE RPAP2-RELATED"/>
    <property type="match status" value="1"/>
</dbReference>
<dbReference type="Pfam" id="PF04181">
    <property type="entry name" value="RPAP2_Rtr1"/>
    <property type="match status" value="1"/>
</dbReference>
<keyword evidence="5 12" id="KW-0378">Hydrolase</keyword>
<keyword evidence="16" id="KW-1185">Reference proteome</keyword>
<proteinExistence type="inferred from homology"/>
<evidence type="ECO:0000256" key="10">
    <source>
        <dbReference type="ARBA" id="ARBA00048336"/>
    </source>
</evidence>
<dbReference type="PROSITE" id="PS51479">
    <property type="entry name" value="ZF_RTR1"/>
    <property type="match status" value="1"/>
</dbReference>
<reference evidence="15 16" key="1">
    <citation type="journal article" date="2019" name="PLoS Biol.">
        <title>Sex chromosomes control vertical transmission of feminizing Wolbachia symbionts in an isopod.</title>
        <authorList>
            <person name="Becking T."/>
            <person name="Chebbi M.A."/>
            <person name="Giraud I."/>
            <person name="Moumen B."/>
            <person name="Laverre T."/>
            <person name="Caubet Y."/>
            <person name="Peccoud J."/>
            <person name="Gilbert C."/>
            <person name="Cordaux R."/>
        </authorList>
    </citation>
    <scope>NUCLEOTIDE SEQUENCE [LARGE SCALE GENOMIC DNA]</scope>
    <source>
        <strain evidence="15">ANa2</strain>
        <tissue evidence="15">Whole body excluding digestive tract and cuticle</tissue>
    </source>
</reference>
<sequence>MAMNGKKIPQMTSKEAPKSQRYHVIRKNSELLKLAKQKAHGIVLTLLDAKIDKEYFARSIVYLTRDNFEDVAIERSLNGICGYALCDQSLTDQTFKNQTYIIRNNKVYDVTHRKVRASFDLNVDLEDVEESTKTVTIDRMSPDLSEEDYQIYDTNQSTLTSKEGFETSTVNHSKPNLSGDKILHAEERKEEKNIKNIVNQISNNSTEENGSSSNVSLIPVEIENKLLKEVQNISLDPVKKNLTSENVKPPIVERKEQPNALHTNDVLEIEHVLREWMNFESLRIILGDVYVKGMLEHFGEIWEHYDRSSDIQFPRLDMKAKYIALCKKLNKQEMKEKLEEAQEIAECEEVPDRESLKPVPDYERLQRDVQQSSLKVKAFFEGTEEFMSNKKVLEVIDEEPEGADTEVSTSTRRAKKAVKPRTYEEDKVITLPLIDQYSQKSWRKQIVFEKLGKRLVEFSVDFGLNEREVRKLAIPLIETFDLTAHNINFKMSQWKFIALVIIKMLSVRYPIIAKVFLPTEEKTFPLIAGYLRTMGLDENYLDRLLSYVTDISYILSKTEKIVNLENDYEEESSKLINRKELSQNVKYKYLNSSLHCTDYEQLD</sequence>
<evidence type="ECO:0000256" key="1">
    <source>
        <dbReference type="ARBA" id="ARBA00004123"/>
    </source>
</evidence>
<evidence type="ECO:0000256" key="3">
    <source>
        <dbReference type="ARBA" id="ARBA00022723"/>
    </source>
</evidence>
<evidence type="ECO:0000256" key="6">
    <source>
        <dbReference type="ARBA" id="ARBA00022833"/>
    </source>
</evidence>
<accession>A0A5N5TCQ7</accession>
<evidence type="ECO:0000256" key="12">
    <source>
        <dbReference type="RuleBase" id="RU367080"/>
    </source>
</evidence>
<dbReference type="Proteomes" id="UP000326759">
    <property type="component" value="Unassembled WGS sequence"/>
</dbReference>
<dbReference type="GO" id="GO:0043175">
    <property type="term" value="F:RNA polymerase core enzyme binding"/>
    <property type="evidence" value="ECO:0007669"/>
    <property type="project" value="UniProtKB-UniRule"/>
</dbReference>
<dbReference type="EMBL" id="SEYY01003188">
    <property type="protein sequence ID" value="KAB7504426.1"/>
    <property type="molecule type" value="Genomic_DNA"/>
</dbReference>
<dbReference type="InterPro" id="IPR007308">
    <property type="entry name" value="Rtr1/RPAP2_dom"/>
</dbReference>
<keyword evidence="8 12" id="KW-0539">Nucleus</keyword>
<evidence type="ECO:0000313" key="15">
    <source>
        <dbReference type="EMBL" id="KAB7504426.1"/>
    </source>
</evidence>
<keyword evidence="3 12" id="KW-0479">Metal-binding</keyword>
<evidence type="ECO:0000256" key="13">
    <source>
        <dbReference type="SAM" id="MobiDB-lite"/>
    </source>
</evidence>
<dbReference type="Gene3D" id="1.25.40.820">
    <property type="match status" value="1"/>
</dbReference>
<organism evidence="15 16">
    <name type="scientific">Armadillidium nasatum</name>
    <dbReference type="NCBI Taxonomy" id="96803"/>
    <lineage>
        <taxon>Eukaryota</taxon>
        <taxon>Metazoa</taxon>
        <taxon>Ecdysozoa</taxon>
        <taxon>Arthropoda</taxon>
        <taxon>Crustacea</taxon>
        <taxon>Multicrustacea</taxon>
        <taxon>Malacostraca</taxon>
        <taxon>Eumalacostraca</taxon>
        <taxon>Peracarida</taxon>
        <taxon>Isopoda</taxon>
        <taxon>Oniscidea</taxon>
        <taxon>Crinocheta</taxon>
        <taxon>Armadillidiidae</taxon>
        <taxon>Armadillidium</taxon>
    </lineage>
</organism>
<dbReference type="InterPro" id="IPR039693">
    <property type="entry name" value="Rtr1/RPAP2"/>
</dbReference>
<comment type="subcellular location">
    <subcellularLocation>
        <location evidence="1 12">Nucleus</location>
    </subcellularLocation>
</comment>
<evidence type="ECO:0000256" key="7">
    <source>
        <dbReference type="ARBA" id="ARBA00022912"/>
    </source>
</evidence>
<dbReference type="GO" id="GO:0005737">
    <property type="term" value="C:cytoplasm"/>
    <property type="evidence" value="ECO:0007669"/>
    <property type="project" value="TreeGrafter"/>
</dbReference>
<evidence type="ECO:0000313" key="16">
    <source>
        <dbReference type="Proteomes" id="UP000326759"/>
    </source>
</evidence>
<evidence type="ECO:0000256" key="4">
    <source>
        <dbReference type="ARBA" id="ARBA00022771"/>
    </source>
</evidence>
<comment type="catalytic activity">
    <reaction evidence="10 12">
        <text>O-phospho-L-threonyl-[protein] + H2O = L-threonyl-[protein] + phosphate</text>
        <dbReference type="Rhea" id="RHEA:47004"/>
        <dbReference type="Rhea" id="RHEA-COMP:11060"/>
        <dbReference type="Rhea" id="RHEA-COMP:11605"/>
        <dbReference type="ChEBI" id="CHEBI:15377"/>
        <dbReference type="ChEBI" id="CHEBI:30013"/>
        <dbReference type="ChEBI" id="CHEBI:43474"/>
        <dbReference type="ChEBI" id="CHEBI:61977"/>
        <dbReference type="EC" id="3.1.3.16"/>
    </reaction>
</comment>
<evidence type="ECO:0000256" key="8">
    <source>
        <dbReference type="ARBA" id="ARBA00023242"/>
    </source>
</evidence>
<feature type="domain" description="RTR1-type" evidence="14">
    <location>
        <begin position="58"/>
        <end position="210"/>
    </location>
</feature>
<feature type="region of interest" description="Disordered" evidence="13">
    <location>
        <begin position="1"/>
        <end position="20"/>
    </location>
</feature>
<keyword evidence="6 12" id="KW-0862">Zinc</keyword>
<name>A0A5N5TCQ7_9CRUS</name>
<dbReference type="GO" id="GO:0008270">
    <property type="term" value="F:zinc ion binding"/>
    <property type="evidence" value="ECO:0007669"/>
    <property type="project" value="UniProtKB-KW"/>
</dbReference>
<keyword evidence="7 12" id="KW-0904">Protein phosphatase</keyword>
<comment type="function">
    <text evidence="12">Putative RNA polymerase II subunit B1 C-terminal domain (CTD) phosphatase involved in RNA polymerase II transcription regulation.</text>
</comment>
<evidence type="ECO:0000256" key="5">
    <source>
        <dbReference type="ARBA" id="ARBA00022801"/>
    </source>
</evidence>
<dbReference type="InterPro" id="IPR038534">
    <property type="entry name" value="Rtr1/RPAP2_sf"/>
</dbReference>
<comment type="caution">
    <text evidence="15">The sequence shown here is derived from an EMBL/GenBank/DDBJ whole genome shotgun (WGS) entry which is preliminary data.</text>
</comment>
<evidence type="ECO:0000256" key="11">
    <source>
        <dbReference type="PROSITE-ProRule" id="PRU00812"/>
    </source>
</evidence>
<dbReference type="AlphaFoldDB" id="A0A5N5TCQ7"/>
<dbReference type="EC" id="3.1.3.16" evidence="12"/>
<comment type="similarity">
    <text evidence="2 11 12">Belongs to the RPAP2 family.</text>
</comment>
<protein>
    <recommendedName>
        <fullName evidence="12">RNA polymerase II subunit B1 CTD phosphatase RPAP2 homolog</fullName>
        <ecNumber evidence="12">3.1.3.16</ecNumber>
    </recommendedName>
</protein>
<dbReference type="OrthoDB" id="2590500at2759"/>
<evidence type="ECO:0000256" key="9">
    <source>
        <dbReference type="ARBA" id="ARBA00047761"/>
    </source>
</evidence>